<dbReference type="AlphaFoldDB" id="A0A1R1Y2D0"/>
<keyword evidence="3" id="KW-0479">Metal-binding</keyword>
<proteinExistence type="inferred from homology"/>
<dbReference type="EMBL" id="LSSM01002607">
    <property type="protein sequence ID" value="OMJ21043.1"/>
    <property type="molecule type" value="Genomic_DNA"/>
</dbReference>
<reference evidence="10" key="1">
    <citation type="submission" date="2017-01" db="EMBL/GenBank/DDBJ databases">
        <authorList>
            <person name="Wang Y."/>
            <person name="White M."/>
            <person name="Kvist S."/>
            <person name="Moncalvo J.-M."/>
        </authorList>
    </citation>
    <scope>NUCLEOTIDE SEQUENCE [LARGE SCALE GENOMIC DNA]</scope>
    <source>
        <strain evidence="10">ID-206-W2</strain>
    </source>
</reference>
<keyword evidence="6" id="KW-0342">GTP-binding</keyword>
<dbReference type="InterPro" id="IPR006073">
    <property type="entry name" value="GTP-bd"/>
</dbReference>
<evidence type="ECO:0000256" key="6">
    <source>
        <dbReference type="ARBA" id="ARBA00023134"/>
    </source>
</evidence>
<dbReference type="CDD" id="cd01876">
    <property type="entry name" value="YihA_EngB"/>
    <property type="match status" value="1"/>
</dbReference>
<dbReference type="GO" id="GO:0046872">
    <property type="term" value="F:metal ion binding"/>
    <property type="evidence" value="ECO:0007669"/>
    <property type="project" value="UniProtKB-KW"/>
</dbReference>
<feature type="compositionally biased region" description="Basic residues" evidence="7">
    <location>
        <begin position="216"/>
        <end position="226"/>
    </location>
</feature>
<dbReference type="PROSITE" id="PS51706">
    <property type="entry name" value="G_ENGB"/>
    <property type="match status" value="1"/>
</dbReference>
<gene>
    <name evidence="9" type="ORF">AYI69_g5989</name>
</gene>
<feature type="region of interest" description="Disordered" evidence="7">
    <location>
        <begin position="193"/>
        <end position="226"/>
    </location>
</feature>
<dbReference type="Gene3D" id="3.40.50.300">
    <property type="entry name" value="P-loop containing nucleotide triphosphate hydrolases"/>
    <property type="match status" value="1"/>
</dbReference>
<evidence type="ECO:0000256" key="3">
    <source>
        <dbReference type="ARBA" id="ARBA00022723"/>
    </source>
</evidence>
<dbReference type="NCBIfam" id="TIGR03598">
    <property type="entry name" value="GTPase_YsxC"/>
    <property type="match status" value="1"/>
</dbReference>
<dbReference type="InterPro" id="IPR019987">
    <property type="entry name" value="GTP-bd_ribosome_bio_YsxC"/>
</dbReference>
<organism evidence="9 10">
    <name type="scientific">Smittium culicis</name>
    <dbReference type="NCBI Taxonomy" id="133412"/>
    <lineage>
        <taxon>Eukaryota</taxon>
        <taxon>Fungi</taxon>
        <taxon>Fungi incertae sedis</taxon>
        <taxon>Zoopagomycota</taxon>
        <taxon>Kickxellomycotina</taxon>
        <taxon>Harpellomycetes</taxon>
        <taxon>Harpellales</taxon>
        <taxon>Legeriomycetaceae</taxon>
        <taxon>Smittium</taxon>
    </lineage>
</organism>
<dbReference type="Pfam" id="PF01926">
    <property type="entry name" value="MMR_HSR1"/>
    <property type="match status" value="1"/>
</dbReference>
<dbReference type="InterPro" id="IPR030393">
    <property type="entry name" value="G_ENGB_dom"/>
</dbReference>
<comment type="caution">
    <text evidence="9">The sequence shown here is derived from an EMBL/GenBank/DDBJ whole genome shotgun (WGS) entry which is preliminary data.</text>
</comment>
<name>A0A1R1Y2D0_9FUNG</name>
<accession>A0A1R1Y2D0</accession>
<evidence type="ECO:0000256" key="2">
    <source>
        <dbReference type="ARBA" id="ARBA00009638"/>
    </source>
</evidence>
<protein>
    <submittedName>
        <fullName evidence="9">Putative GTP-binding protein EngB</fullName>
    </submittedName>
</protein>
<dbReference type="PANTHER" id="PTHR47560:SF1">
    <property type="entry name" value="EXPRESSED PROTEIN"/>
    <property type="match status" value="1"/>
</dbReference>
<sequence length="226" mass="25863">MYSMTHIPPFKFFAGATNKESFPPETVPEIAFIGRSNVGKSTLLNCLGNTGVARVSDRPGATQQINFYNSGSDFVLVDMPGYGFAYASDKKIDTWTKLIEEYIKTRKTLKRLMIVMTKSDIVTRPDLAKRHFLVSESIKNNKSCIQKTHIISSKNMNSLEILKREIVHSMGLGKKYLVGVKKQEVISKIKLDRKTEKRDTRYQTNKKKEDSTDKRPKYKPSFKKKQ</sequence>
<dbReference type="SUPFAM" id="SSF52540">
    <property type="entry name" value="P-loop containing nucleoside triphosphate hydrolases"/>
    <property type="match status" value="1"/>
</dbReference>
<feature type="domain" description="EngB-type G" evidence="8">
    <location>
        <begin position="26"/>
        <end position="201"/>
    </location>
</feature>
<evidence type="ECO:0000256" key="7">
    <source>
        <dbReference type="SAM" id="MobiDB-lite"/>
    </source>
</evidence>
<evidence type="ECO:0000256" key="5">
    <source>
        <dbReference type="ARBA" id="ARBA00022842"/>
    </source>
</evidence>
<comment type="similarity">
    <text evidence="2">Belongs to the TRAFAC class TrmE-Era-EngA-EngB-Septin-like GTPase superfamily. EngB GTPase family.</text>
</comment>
<evidence type="ECO:0000256" key="1">
    <source>
        <dbReference type="ARBA" id="ARBA00001946"/>
    </source>
</evidence>
<feature type="compositionally biased region" description="Basic and acidic residues" evidence="7">
    <location>
        <begin position="193"/>
        <end position="215"/>
    </location>
</feature>
<comment type="cofactor">
    <cofactor evidence="1">
        <name>Mg(2+)</name>
        <dbReference type="ChEBI" id="CHEBI:18420"/>
    </cofactor>
</comment>
<dbReference type="PANTHER" id="PTHR47560">
    <property type="entry name" value="EXPRESSED PROTEIN"/>
    <property type="match status" value="1"/>
</dbReference>
<keyword evidence="5" id="KW-0460">Magnesium</keyword>
<evidence type="ECO:0000313" key="9">
    <source>
        <dbReference type="EMBL" id="OMJ21043.1"/>
    </source>
</evidence>
<dbReference type="OrthoDB" id="391988at2759"/>
<keyword evidence="10" id="KW-1185">Reference proteome</keyword>
<dbReference type="Proteomes" id="UP000187429">
    <property type="component" value="Unassembled WGS sequence"/>
</dbReference>
<evidence type="ECO:0000259" key="8">
    <source>
        <dbReference type="PROSITE" id="PS51706"/>
    </source>
</evidence>
<dbReference type="InterPro" id="IPR027417">
    <property type="entry name" value="P-loop_NTPase"/>
</dbReference>
<keyword evidence="4" id="KW-0547">Nucleotide-binding</keyword>
<dbReference type="GO" id="GO:0005525">
    <property type="term" value="F:GTP binding"/>
    <property type="evidence" value="ECO:0007669"/>
    <property type="project" value="UniProtKB-KW"/>
</dbReference>
<evidence type="ECO:0000256" key="4">
    <source>
        <dbReference type="ARBA" id="ARBA00022741"/>
    </source>
</evidence>
<evidence type="ECO:0000313" key="10">
    <source>
        <dbReference type="Proteomes" id="UP000187429"/>
    </source>
</evidence>